<dbReference type="EMBL" id="JAZKKV010000004">
    <property type="protein sequence ID" value="MEE9657595.1"/>
    <property type="molecule type" value="Genomic_DNA"/>
</dbReference>
<organism evidence="1 2">
    <name type="scientific">Kluyvera ascorbata</name>
    <dbReference type="NCBI Taxonomy" id="51288"/>
    <lineage>
        <taxon>Bacteria</taxon>
        <taxon>Pseudomonadati</taxon>
        <taxon>Pseudomonadota</taxon>
        <taxon>Gammaproteobacteria</taxon>
        <taxon>Enterobacterales</taxon>
        <taxon>Enterobacteriaceae</taxon>
        <taxon>Kluyvera</taxon>
    </lineage>
</organism>
<name>A0AB35XE47_9ENTR</name>
<dbReference type="Proteomes" id="UP001331691">
    <property type="component" value="Unassembled WGS sequence"/>
</dbReference>
<evidence type="ECO:0000313" key="2">
    <source>
        <dbReference type="Proteomes" id="UP001331691"/>
    </source>
</evidence>
<reference evidence="1 2" key="1">
    <citation type="submission" date="2023-10" db="EMBL/GenBank/DDBJ databases">
        <title>Wastewater isolates of ESBL- and carbapenemase-producing Gram-negative bacteria from New Zealand.</title>
        <authorList>
            <person name="Straub C."/>
            <person name="Weaver L."/>
            <person name="Cornelius A."/>
            <person name="Mcgill E."/>
            <person name="Dyet K."/>
            <person name="White L."/>
            <person name="Pattis I."/>
        </authorList>
    </citation>
    <scope>NUCLEOTIDE SEQUENCE [LARGE SCALE GENOMIC DNA]</scope>
    <source>
        <strain evidence="1 2">ESBL09</strain>
    </source>
</reference>
<sequence>MAQLGTFKSGEDVSLSFTLNVLDAASATYTLKDGRANIVAEDVPVEFEAGQMSVTVVVPAEYNQLADRERDLRRLVLTVNDGTINHLSEQLYVLMADFELAVPRHSFATIADAQMQAIDMLNGDALLADGDSLMRKRLIEATNRIKTMPFSIRRIFGIDYDDYDRPQNMLNVTTMPFGAAGQYRVDMVDWDELSDEDFAAFPDVFKRAVMLAVINEACEIANGNDVAAAREDGILSESIGETTNMYRTGKSAPKTVARTTWRLLAKYTNNRFIVRR</sequence>
<dbReference type="AlphaFoldDB" id="A0AB35XE47"/>
<protein>
    <submittedName>
        <fullName evidence="1">Uncharacterized protein</fullName>
    </submittedName>
</protein>
<evidence type="ECO:0000313" key="1">
    <source>
        <dbReference type="EMBL" id="MEE9657595.1"/>
    </source>
</evidence>
<gene>
    <name evidence="1" type="ORF">V4836_26435</name>
</gene>
<comment type="caution">
    <text evidence="1">The sequence shown here is derived from an EMBL/GenBank/DDBJ whole genome shotgun (WGS) entry which is preliminary data.</text>
</comment>
<proteinExistence type="predicted"/>
<accession>A0AB35XE47</accession>
<keyword evidence="2" id="KW-1185">Reference proteome</keyword>
<dbReference type="RefSeq" id="WP_171999591.1">
    <property type="nucleotide sequence ID" value="NZ_JAZKKV010000004.1"/>
</dbReference>